<gene>
    <name evidence="5" type="ORF">PRK78_006684</name>
</gene>
<accession>A0AAF0DLV5</accession>
<dbReference type="InterPro" id="IPR011009">
    <property type="entry name" value="Kinase-like_dom_sf"/>
</dbReference>
<reference evidence="5" key="1">
    <citation type="submission" date="2023-03" db="EMBL/GenBank/DDBJ databases">
        <title>Emydomyces testavorans Genome Sequence.</title>
        <authorList>
            <person name="Hoyer L."/>
        </authorList>
    </citation>
    <scope>NUCLEOTIDE SEQUENCE</scope>
    <source>
        <strain evidence="5">16-2883</strain>
    </source>
</reference>
<evidence type="ECO:0000256" key="1">
    <source>
        <dbReference type="ARBA" id="ARBA00022527"/>
    </source>
</evidence>
<sequence>MARPIYDLLLKGQNVLISGHKGCTYRIDKPLTKNVFKAYIEGTSIPVMLKTEDHPALYRREVNVYQFNCVRQSPYIRSLREIVANGTDKCMVFEWMDSDLWSLREQKQPPNSPFLKVVAKSVLNALAAFSDMDGHGSAVHTGQPYMPTADCETVYQLIDSRLIPAGEPRDYRLQGLSIRAPEIWMGYPPSPACDVWSVGVSLAHFLSAKCLFGITDMKFRVTPVPIETSQAAYSIAKIIQLIGPLSRKEDAKFTEEFDIAEALVEMGTITMGSLEEELAKAEAGQNCLEFIRYLLTLDPDKRPTVKQALEHTWFRDTE</sequence>
<dbReference type="Pfam" id="PF00069">
    <property type="entry name" value="Pkinase"/>
    <property type="match status" value="1"/>
</dbReference>
<keyword evidence="1" id="KW-0808">Transferase</keyword>
<dbReference type="Gene3D" id="3.30.200.20">
    <property type="entry name" value="Phosphorylase Kinase, domain 1"/>
    <property type="match status" value="1"/>
</dbReference>
<protein>
    <recommendedName>
        <fullName evidence="4">Protein kinase domain-containing protein</fullName>
    </recommendedName>
</protein>
<organism evidence="5 6">
    <name type="scientific">Emydomyces testavorans</name>
    <dbReference type="NCBI Taxonomy" id="2070801"/>
    <lineage>
        <taxon>Eukaryota</taxon>
        <taxon>Fungi</taxon>
        <taxon>Dikarya</taxon>
        <taxon>Ascomycota</taxon>
        <taxon>Pezizomycotina</taxon>
        <taxon>Eurotiomycetes</taxon>
        <taxon>Eurotiomycetidae</taxon>
        <taxon>Onygenales</taxon>
        <taxon>Nannizziopsiaceae</taxon>
        <taxon>Emydomyces</taxon>
    </lineage>
</organism>
<dbReference type="SUPFAM" id="SSF56112">
    <property type="entry name" value="Protein kinase-like (PK-like)"/>
    <property type="match status" value="1"/>
</dbReference>
<evidence type="ECO:0000256" key="3">
    <source>
        <dbReference type="ARBA" id="ARBA00022840"/>
    </source>
</evidence>
<feature type="domain" description="Protein kinase" evidence="4">
    <location>
        <begin position="10"/>
        <end position="314"/>
    </location>
</feature>
<dbReference type="PANTHER" id="PTHR24055">
    <property type="entry name" value="MITOGEN-ACTIVATED PROTEIN KINASE"/>
    <property type="match status" value="1"/>
</dbReference>
<dbReference type="GO" id="GO:0005524">
    <property type="term" value="F:ATP binding"/>
    <property type="evidence" value="ECO:0007669"/>
    <property type="project" value="UniProtKB-KW"/>
</dbReference>
<dbReference type="AlphaFoldDB" id="A0AAF0DLV5"/>
<keyword evidence="2" id="KW-0547">Nucleotide-binding</keyword>
<evidence type="ECO:0000256" key="2">
    <source>
        <dbReference type="ARBA" id="ARBA00022741"/>
    </source>
</evidence>
<dbReference type="InterPro" id="IPR050117">
    <property type="entry name" value="MAPK"/>
</dbReference>
<dbReference type="GO" id="GO:0004674">
    <property type="term" value="F:protein serine/threonine kinase activity"/>
    <property type="evidence" value="ECO:0007669"/>
    <property type="project" value="UniProtKB-KW"/>
</dbReference>
<dbReference type="PROSITE" id="PS50011">
    <property type="entry name" value="PROTEIN_KINASE_DOM"/>
    <property type="match status" value="1"/>
</dbReference>
<evidence type="ECO:0000259" key="4">
    <source>
        <dbReference type="PROSITE" id="PS50011"/>
    </source>
</evidence>
<dbReference type="Proteomes" id="UP001219355">
    <property type="component" value="Chromosome 4"/>
</dbReference>
<keyword evidence="3" id="KW-0067">ATP-binding</keyword>
<dbReference type="SMART" id="SM00220">
    <property type="entry name" value="S_TKc"/>
    <property type="match status" value="1"/>
</dbReference>
<name>A0AAF0DLV5_9EURO</name>
<dbReference type="Gene3D" id="1.10.510.10">
    <property type="entry name" value="Transferase(Phosphotransferase) domain 1"/>
    <property type="match status" value="1"/>
</dbReference>
<proteinExistence type="predicted"/>
<evidence type="ECO:0000313" key="5">
    <source>
        <dbReference type="EMBL" id="WEW61194.1"/>
    </source>
</evidence>
<dbReference type="EMBL" id="CP120630">
    <property type="protein sequence ID" value="WEW61194.1"/>
    <property type="molecule type" value="Genomic_DNA"/>
</dbReference>
<dbReference type="InterPro" id="IPR000719">
    <property type="entry name" value="Prot_kinase_dom"/>
</dbReference>
<evidence type="ECO:0000313" key="6">
    <source>
        <dbReference type="Proteomes" id="UP001219355"/>
    </source>
</evidence>
<keyword evidence="1" id="KW-0723">Serine/threonine-protein kinase</keyword>
<keyword evidence="1" id="KW-0418">Kinase</keyword>
<keyword evidence="6" id="KW-1185">Reference proteome</keyword>